<evidence type="ECO:0000313" key="2">
    <source>
        <dbReference type="Proteomes" id="UP000305067"/>
    </source>
</evidence>
<evidence type="ECO:0000313" key="1">
    <source>
        <dbReference type="EMBL" id="TFL03485.1"/>
    </source>
</evidence>
<gene>
    <name evidence="1" type="ORF">BDV98DRAFT_564292</name>
</gene>
<proteinExistence type="predicted"/>
<protein>
    <submittedName>
        <fullName evidence="1">Uncharacterized protein</fullName>
    </submittedName>
</protein>
<dbReference type="AlphaFoldDB" id="A0A5C3QNC7"/>
<keyword evidence="2" id="KW-1185">Reference proteome</keyword>
<dbReference type="EMBL" id="ML178820">
    <property type="protein sequence ID" value="TFL03485.1"/>
    <property type="molecule type" value="Genomic_DNA"/>
</dbReference>
<name>A0A5C3QNC7_9AGAR</name>
<sequence length="233" mass="24615">MYRSIPTERHSNGSVAKIYTISTWDSPGIGGMWLSESRVGRPGLGLVNPSTSEAYVPEVDLSGEDVLCGGVDLDESSVHISLYESGKAEPCGGSLFGDGNTESRDVSLCGGDNVESCDFSFGGGVDAESSDAESFEVSFDDLASFFSSFSFSFCSFFSCFAFNLSIFSCDLSFDLSEGMAGNVGATAELAGVVVELSPELSETFGDSSSFLIDGRVGEEETVRGPSWLKHGFI</sequence>
<accession>A0A5C3QNC7</accession>
<organism evidence="1 2">
    <name type="scientific">Pterulicium gracile</name>
    <dbReference type="NCBI Taxonomy" id="1884261"/>
    <lineage>
        <taxon>Eukaryota</taxon>
        <taxon>Fungi</taxon>
        <taxon>Dikarya</taxon>
        <taxon>Basidiomycota</taxon>
        <taxon>Agaricomycotina</taxon>
        <taxon>Agaricomycetes</taxon>
        <taxon>Agaricomycetidae</taxon>
        <taxon>Agaricales</taxon>
        <taxon>Pleurotineae</taxon>
        <taxon>Pterulaceae</taxon>
        <taxon>Pterulicium</taxon>
    </lineage>
</organism>
<reference evidence="1 2" key="1">
    <citation type="journal article" date="2019" name="Nat. Ecol. Evol.">
        <title>Megaphylogeny resolves global patterns of mushroom evolution.</title>
        <authorList>
            <person name="Varga T."/>
            <person name="Krizsan K."/>
            <person name="Foldi C."/>
            <person name="Dima B."/>
            <person name="Sanchez-Garcia M."/>
            <person name="Sanchez-Ramirez S."/>
            <person name="Szollosi G.J."/>
            <person name="Szarkandi J.G."/>
            <person name="Papp V."/>
            <person name="Albert L."/>
            <person name="Andreopoulos W."/>
            <person name="Angelini C."/>
            <person name="Antonin V."/>
            <person name="Barry K.W."/>
            <person name="Bougher N.L."/>
            <person name="Buchanan P."/>
            <person name="Buyck B."/>
            <person name="Bense V."/>
            <person name="Catcheside P."/>
            <person name="Chovatia M."/>
            <person name="Cooper J."/>
            <person name="Damon W."/>
            <person name="Desjardin D."/>
            <person name="Finy P."/>
            <person name="Geml J."/>
            <person name="Haridas S."/>
            <person name="Hughes K."/>
            <person name="Justo A."/>
            <person name="Karasinski D."/>
            <person name="Kautmanova I."/>
            <person name="Kiss B."/>
            <person name="Kocsube S."/>
            <person name="Kotiranta H."/>
            <person name="LaButti K.M."/>
            <person name="Lechner B.E."/>
            <person name="Liimatainen K."/>
            <person name="Lipzen A."/>
            <person name="Lukacs Z."/>
            <person name="Mihaltcheva S."/>
            <person name="Morgado L.N."/>
            <person name="Niskanen T."/>
            <person name="Noordeloos M.E."/>
            <person name="Ohm R.A."/>
            <person name="Ortiz-Santana B."/>
            <person name="Ovrebo C."/>
            <person name="Racz N."/>
            <person name="Riley R."/>
            <person name="Savchenko A."/>
            <person name="Shiryaev A."/>
            <person name="Soop K."/>
            <person name="Spirin V."/>
            <person name="Szebenyi C."/>
            <person name="Tomsovsky M."/>
            <person name="Tulloss R.E."/>
            <person name="Uehling J."/>
            <person name="Grigoriev I.V."/>
            <person name="Vagvolgyi C."/>
            <person name="Papp T."/>
            <person name="Martin F.M."/>
            <person name="Miettinen O."/>
            <person name="Hibbett D.S."/>
            <person name="Nagy L.G."/>
        </authorList>
    </citation>
    <scope>NUCLEOTIDE SEQUENCE [LARGE SCALE GENOMIC DNA]</scope>
    <source>
        <strain evidence="1 2">CBS 309.79</strain>
    </source>
</reference>
<dbReference type="Proteomes" id="UP000305067">
    <property type="component" value="Unassembled WGS sequence"/>
</dbReference>